<evidence type="ECO:0000313" key="2">
    <source>
        <dbReference type="EMBL" id="CAE7266080.1"/>
    </source>
</evidence>
<comment type="caution">
    <text evidence="2">The sequence shown here is derived from an EMBL/GenBank/DDBJ whole genome shotgun (WGS) entry which is preliminary data.</text>
</comment>
<keyword evidence="3" id="KW-1185">Reference proteome</keyword>
<feature type="region of interest" description="Disordered" evidence="1">
    <location>
        <begin position="87"/>
        <end position="107"/>
    </location>
</feature>
<gene>
    <name evidence="2" type="ORF">SNEC2469_LOCUS6257</name>
</gene>
<evidence type="ECO:0000313" key="3">
    <source>
        <dbReference type="Proteomes" id="UP000601435"/>
    </source>
</evidence>
<dbReference type="Proteomes" id="UP000601435">
    <property type="component" value="Unassembled WGS sequence"/>
</dbReference>
<dbReference type="EMBL" id="CAJNJA010011064">
    <property type="protein sequence ID" value="CAE7266080.1"/>
    <property type="molecule type" value="Genomic_DNA"/>
</dbReference>
<feature type="non-terminal residue" evidence="2">
    <location>
        <position position="1"/>
    </location>
</feature>
<organism evidence="2 3">
    <name type="scientific">Symbiodinium necroappetens</name>
    <dbReference type="NCBI Taxonomy" id="1628268"/>
    <lineage>
        <taxon>Eukaryota</taxon>
        <taxon>Sar</taxon>
        <taxon>Alveolata</taxon>
        <taxon>Dinophyceae</taxon>
        <taxon>Suessiales</taxon>
        <taxon>Symbiodiniaceae</taxon>
        <taxon>Symbiodinium</taxon>
    </lineage>
</organism>
<sequence>MITMVPVHSIPVPEDDDLELESVVPSERAEGPVNTGTRDKSMSCSSSVLSCCVPVSLNDSSDLEWPEPLMDEFEMLSLRQGNPKLAPPRSWLPHLETSPSESDQALSPARARVPSLAAAALRLLLARWESPLQSFLYPSQTARVCLAARPPARRCLLDAALVELIVEEGTAEDVLAYFLNATQNYKGLSQLVRTTDRPSECVSDWPMVRAHRCLVKTVSSRFHRSPRLVVQFLRHLIT</sequence>
<dbReference type="AlphaFoldDB" id="A0A812MLF6"/>
<accession>A0A812MLF6</accession>
<dbReference type="OrthoDB" id="10359781at2759"/>
<protein>
    <submittedName>
        <fullName evidence="2">Uncharacterized protein</fullName>
    </submittedName>
</protein>
<reference evidence="2" key="1">
    <citation type="submission" date="2021-02" db="EMBL/GenBank/DDBJ databases">
        <authorList>
            <person name="Dougan E. K."/>
            <person name="Rhodes N."/>
            <person name="Thang M."/>
            <person name="Chan C."/>
        </authorList>
    </citation>
    <scope>NUCLEOTIDE SEQUENCE</scope>
</reference>
<proteinExistence type="predicted"/>
<evidence type="ECO:0000256" key="1">
    <source>
        <dbReference type="SAM" id="MobiDB-lite"/>
    </source>
</evidence>
<name>A0A812MLF6_9DINO</name>